<feature type="domain" description="ABC transporter" evidence="5">
    <location>
        <begin position="3"/>
        <end position="230"/>
    </location>
</feature>
<name>A0ABM8AX69_9BACT</name>
<evidence type="ECO:0000256" key="1">
    <source>
        <dbReference type="ARBA" id="ARBA00005417"/>
    </source>
</evidence>
<dbReference type="Gene3D" id="3.40.50.300">
    <property type="entry name" value="P-loop containing nucleotide triphosphate hydrolases"/>
    <property type="match status" value="1"/>
</dbReference>
<evidence type="ECO:0000256" key="2">
    <source>
        <dbReference type="ARBA" id="ARBA00022448"/>
    </source>
</evidence>
<reference evidence="6 7" key="1">
    <citation type="submission" date="2022-08" db="EMBL/GenBank/DDBJ databases">
        <title>Genome Sequence of the sulphate-reducing bacterium, Pseudodesulfovibrio sp. SYK.</title>
        <authorList>
            <person name="Kondo R."/>
            <person name="Kataoka T."/>
        </authorList>
    </citation>
    <scope>NUCLEOTIDE SEQUENCE [LARGE SCALE GENOMIC DNA]</scope>
    <source>
        <strain evidence="6 7">SYK</strain>
    </source>
</reference>
<evidence type="ECO:0000313" key="7">
    <source>
        <dbReference type="Proteomes" id="UP001317742"/>
    </source>
</evidence>
<keyword evidence="7" id="KW-1185">Reference proteome</keyword>
<keyword evidence="3" id="KW-0547">Nucleotide-binding</keyword>
<protein>
    <submittedName>
        <fullName evidence="6">ABC transporter ATP-binding protein</fullName>
    </submittedName>
</protein>
<evidence type="ECO:0000256" key="4">
    <source>
        <dbReference type="ARBA" id="ARBA00022840"/>
    </source>
</evidence>
<proteinExistence type="inferred from homology"/>
<keyword evidence="2" id="KW-0813">Transport</keyword>
<dbReference type="InterPro" id="IPR003439">
    <property type="entry name" value="ABC_transporter-like_ATP-bd"/>
</dbReference>
<evidence type="ECO:0000256" key="3">
    <source>
        <dbReference type="ARBA" id="ARBA00022741"/>
    </source>
</evidence>
<dbReference type="GO" id="GO:0005524">
    <property type="term" value="F:ATP binding"/>
    <property type="evidence" value="ECO:0007669"/>
    <property type="project" value="UniProtKB-KW"/>
</dbReference>
<dbReference type="Proteomes" id="UP001317742">
    <property type="component" value="Chromosome"/>
</dbReference>
<evidence type="ECO:0000313" key="6">
    <source>
        <dbReference type="EMBL" id="BDQ35865.1"/>
    </source>
</evidence>
<sequence>MIIEKVTILAGHDKQGQPEAIKDVSLYPGDSLALVGPTGSGKSELLSDIEQAAFDDTRSGRTILINDVPLYESPAGMVATLSQKTNFVMDATVQEFILLHAESKGRDGAHLLGPLLEMANSLCGEPVTPDMSLQVLSGGQSRALMIADIAMLSATPIVLIDEVENAGIHKFKALEMLAGHQKIVISATHDPVLILMNDTRLVMQNGAMSSLLSANNKEREYAKDLKKMDDTLMAAREDLRMGYSLNAQEIAQ</sequence>
<dbReference type="PROSITE" id="PS50893">
    <property type="entry name" value="ABC_TRANSPORTER_2"/>
    <property type="match status" value="1"/>
</dbReference>
<dbReference type="PROSITE" id="PS00211">
    <property type="entry name" value="ABC_TRANSPORTER_1"/>
    <property type="match status" value="1"/>
</dbReference>
<dbReference type="Pfam" id="PF00005">
    <property type="entry name" value="ABC_tran"/>
    <property type="match status" value="1"/>
</dbReference>
<comment type="similarity">
    <text evidence="1">Belongs to the ABC transporter superfamily.</text>
</comment>
<dbReference type="EMBL" id="AP026709">
    <property type="protein sequence ID" value="BDQ35865.1"/>
    <property type="molecule type" value="Genomic_DNA"/>
</dbReference>
<keyword evidence="4 6" id="KW-0067">ATP-binding</keyword>
<gene>
    <name evidence="6" type="ORF">SYK_02250</name>
</gene>
<dbReference type="SUPFAM" id="SSF52540">
    <property type="entry name" value="P-loop containing nucleoside triphosphate hydrolases"/>
    <property type="match status" value="1"/>
</dbReference>
<dbReference type="PANTHER" id="PTHR43117">
    <property type="entry name" value="OSMOPROTECTANT IMPORT ATP-BINDING PROTEIN OSMV"/>
    <property type="match status" value="1"/>
</dbReference>
<organism evidence="6 7">
    <name type="scientific">Pseudodesulfovibrio nedwellii</name>
    <dbReference type="NCBI Taxonomy" id="2973072"/>
    <lineage>
        <taxon>Bacteria</taxon>
        <taxon>Pseudomonadati</taxon>
        <taxon>Thermodesulfobacteriota</taxon>
        <taxon>Desulfovibrionia</taxon>
        <taxon>Desulfovibrionales</taxon>
        <taxon>Desulfovibrionaceae</taxon>
    </lineage>
</organism>
<dbReference type="PANTHER" id="PTHR43117:SF4">
    <property type="entry name" value="OSMOPROTECTANT IMPORT ATP-BINDING PROTEIN OSMV"/>
    <property type="match status" value="1"/>
</dbReference>
<dbReference type="InterPro" id="IPR003593">
    <property type="entry name" value="AAA+_ATPase"/>
</dbReference>
<accession>A0ABM8AX69</accession>
<dbReference type="InterPro" id="IPR027417">
    <property type="entry name" value="P-loop_NTPase"/>
</dbReference>
<dbReference type="RefSeq" id="WP_281761795.1">
    <property type="nucleotide sequence ID" value="NZ_AP026709.1"/>
</dbReference>
<evidence type="ECO:0000259" key="5">
    <source>
        <dbReference type="PROSITE" id="PS50893"/>
    </source>
</evidence>
<dbReference type="SMART" id="SM00382">
    <property type="entry name" value="AAA"/>
    <property type="match status" value="1"/>
</dbReference>
<dbReference type="InterPro" id="IPR017871">
    <property type="entry name" value="ABC_transporter-like_CS"/>
</dbReference>